<dbReference type="Pfam" id="PF22599">
    <property type="entry name" value="SecDF_P1_head"/>
    <property type="match status" value="1"/>
</dbReference>
<dbReference type="RefSeq" id="WP_013019051.1">
    <property type="nucleotide sequence ID" value="NC_013947.1"/>
</dbReference>
<keyword evidence="6 9" id="KW-1133">Transmembrane helix</keyword>
<feature type="transmembrane region" description="Helical" evidence="9">
    <location>
        <begin position="594"/>
        <end position="617"/>
    </location>
</feature>
<reference evidence="14 15" key="1">
    <citation type="journal article" date="2009" name="Stand. Genomic Sci.">
        <title>Complete genome sequence of Stackebrandtia nassauensis type strain (LLR-40K-21).</title>
        <authorList>
            <person name="Munk C."/>
            <person name="Lapidus A."/>
            <person name="Copeland A."/>
            <person name="Jando M."/>
            <person name="Mayilraj S."/>
            <person name="Glavina Del Rio T."/>
            <person name="Nolan M."/>
            <person name="Chen F."/>
            <person name="Lucas S."/>
            <person name="Tice H."/>
            <person name="Cheng J.F."/>
            <person name="Han C."/>
            <person name="Detter J.C."/>
            <person name="Bruce D."/>
            <person name="Goodwin L."/>
            <person name="Chain P."/>
            <person name="Pitluck S."/>
            <person name="Goker M."/>
            <person name="Ovchinikova G."/>
            <person name="Pati A."/>
            <person name="Ivanova N."/>
            <person name="Mavromatis K."/>
            <person name="Chen A."/>
            <person name="Palaniappan K."/>
            <person name="Land M."/>
            <person name="Hauser L."/>
            <person name="Chang Y.J."/>
            <person name="Jeffries C.D."/>
            <person name="Bristow J."/>
            <person name="Eisen J.A."/>
            <person name="Markowitz V."/>
            <person name="Hugenholtz P."/>
            <person name="Kyrpides N.C."/>
            <person name="Klenk H.P."/>
        </authorList>
    </citation>
    <scope>NUCLEOTIDE SEQUENCE [LARGE SCALE GENOMIC DNA]</scope>
    <source>
        <strain evidence="15">DSM 44728 / CIP 108903 / NRRL B-16338 / NBRC 102104 / LLR-40K-21</strain>
    </source>
</reference>
<evidence type="ECO:0000256" key="8">
    <source>
        <dbReference type="ARBA" id="ARBA00023136"/>
    </source>
</evidence>
<evidence type="ECO:0000256" key="9">
    <source>
        <dbReference type="HAMAP-Rule" id="MF_01463"/>
    </source>
</evidence>
<comment type="function">
    <text evidence="9">Part of the Sec protein translocase complex. Interacts with the SecYEG preprotein conducting channel. SecDF uses the proton motive force (PMF) to complete protein translocation after the ATP-dependent function of SecA.</text>
</comment>
<dbReference type="KEGG" id="sna:Snas_3824"/>
<evidence type="ECO:0000256" key="4">
    <source>
        <dbReference type="ARBA" id="ARBA00022692"/>
    </source>
</evidence>
<dbReference type="Pfam" id="PF21760">
    <property type="entry name" value="SecD_1st"/>
    <property type="match status" value="1"/>
</dbReference>
<dbReference type="eggNOG" id="COG0342">
    <property type="taxonomic scope" value="Bacteria"/>
</dbReference>
<dbReference type="EMBL" id="CP001778">
    <property type="protein sequence ID" value="ADD43480.1"/>
    <property type="molecule type" value="Genomic_DNA"/>
</dbReference>
<dbReference type="InterPro" id="IPR005791">
    <property type="entry name" value="SecD"/>
</dbReference>
<feature type="transmembrane region" description="Helical" evidence="9">
    <location>
        <begin position="518"/>
        <end position="541"/>
    </location>
</feature>
<evidence type="ECO:0000259" key="12">
    <source>
        <dbReference type="Pfam" id="PF21760"/>
    </source>
</evidence>
<evidence type="ECO:0000256" key="6">
    <source>
        <dbReference type="ARBA" id="ARBA00022989"/>
    </source>
</evidence>
<organism evidence="14 15">
    <name type="scientific">Stackebrandtia nassauensis (strain DSM 44728 / CIP 108903 / NRRL B-16338 / NBRC 102104 / LLR-40K-21)</name>
    <dbReference type="NCBI Taxonomy" id="446470"/>
    <lineage>
        <taxon>Bacteria</taxon>
        <taxon>Bacillati</taxon>
        <taxon>Actinomycetota</taxon>
        <taxon>Actinomycetes</taxon>
        <taxon>Glycomycetales</taxon>
        <taxon>Glycomycetaceae</taxon>
        <taxon>Stackebrandtia</taxon>
    </lineage>
</organism>
<dbReference type="InterPro" id="IPR054384">
    <property type="entry name" value="SecDF_P1_head"/>
</dbReference>
<dbReference type="Gene3D" id="1.20.1640.10">
    <property type="entry name" value="Multidrug efflux transporter AcrB transmembrane domain"/>
    <property type="match status" value="1"/>
</dbReference>
<keyword evidence="7 9" id="KW-0811">Translocation</keyword>
<proteinExistence type="inferred from homology"/>
<feature type="region of interest" description="Disordered" evidence="10">
    <location>
        <begin position="141"/>
        <end position="227"/>
    </location>
</feature>
<evidence type="ECO:0000259" key="13">
    <source>
        <dbReference type="Pfam" id="PF22599"/>
    </source>
</evidence>
<dbReference type="GO" id="GO:0006605">
    <property type="term" value="P:protein targeting"/>
    <property type="evidence" value="ECO:0007669"/>
    <property type="project" value="UniProtKB-UniRule"/>
</dbReference>
<dbReference type="SUPFAM" id="SSF82866">
    <property type="entry name" value="Multidrug efflux transporter AcrB transmembrane domain"/>
    <property type="match status" value="1"/>
</dbReference>
<dbReference type="InterPro" id="IPR048634">
    <property type="entry name" value="SecD_SecF_C"/>
</dbReference>
<dbReference type="HOGENOM" id="CLU_007894_4_2_11"/>
<dbReference type="AlphaFoldDB" id="D3PYP7"/>
<keyword evidence="5 9" id="KW-0653">Protein transport</keyword>
<dbReference type="Gene3D" id="3.30.1360.200">
    <property type="match status" value="1"/>
</dbReference>
<dbReference type="GO" id="GO:0065002">
    <property type="term" value="P:intracellular protein transmembrane transport"/>
    <property type="evidence" value="ECO:0007669"/>
    <property type="project" value="UniProtKB-UniRule"/>
</dbReference>
<keyword evidence="4 9" id="KW-0812">Transmembrane</keyword>
<dbReference type="InterPro" id="IPR048631">
    <property type="entry name" value="SecD_1st"/>
</dbReference>
<name>D3PYP7_STANL</name>
<evidence type="ECO:0000256" key="1">
    <source>
        <dbReference type="ARBA" id="ARBA00004651"/>
    </source>
</evidence>
<feature type="domain" description="Protein translocase subunit SecDF P1" evidence="12">
    <location>
        <begin position="81"/>
        <end position="138"/>
    </location>
</feature>
<dbReference type="NCBIfam" id="TIGR01129">
    <property type="entry name" value="secD"/>
    <property type="match status" value="1"/>
</dbReference>
<dbReference type="GO" id="GO:0015450">
    <property type="term" value="F:protein-transporting ATPase activity"/>
    <property type="evidence" value="ECO:0007669"/>
    <property type="project" value="InterPro"/>
</dbReference>
<comment type="similarity">
    <text evidence="9">Belongs to the SecD/SecF family. SecD subfamily.</text>
</comment>
<evidence type="ECO:0000313" key="14">
    <source>
        <dbReference type="EMBL" id="ADD43480.1"/>
    </source>
</evidence>
<sequence length="656" mass="70535">MGPKSKELPRRRKKVARKQLRVAPYFVSLLVVAGLLWLAAFAGTGFKSFPIPKLGLDLQGGMTMTLKASLPNNGTPDAARLEQARQIIEDRVNGTGVAEPEVYVEGSDHIVVNVAGKEANAEKLREVGAPAELRFREVLAGPGEDYTQQDPEDFKKETQKDKDDKDKDKESDKDSSDEEKADNPSDDKSSKDDKSESPSDDKSSKDDDKDKGEDPADVDNSVKEQRKKLEKKLGKELIGAAEQFVAQAEAMVKQGQQLSPQMFPQLGYTEDFAKFGKLSPDEVAVLAPSWQYYIPNIGCGQLNGRTPGAISEIKEQVVACNRPSDADIKAAKKQKQSAYTKYLMAEAKVVGEDISNATVQPDQQQAGAYAVGISFTDSGASKWKKLATATVGKNVSIVLDNEVVSAPTIEQGAGSGGSVEITGGFSSDDANLLAEQLKYGSLPASFTVETIDEVSPTLGLSQMYAGLLAGGVGVALVILYCLVYYRLMGFVVIVSLLVSGAVLYPAISMLGAQIGFTLTLAGVAGFIVAIGITADSFVVFFERLKDEVKEGRSSRSAVPRAWTRARRTILSANTVQIIGALVLYFVAIGAIKGFAFTLGLSTLFDILVVFLFTHPLVSWVSRSRILDNPFLSGLHTGRRRTPASVSVRGAVSPKES</sequence>
<dbReference type="Proteomes" id="UP000000844">
    <property type="component" value="Chromosome"/>
</dbReference>
<evidence type="ECO:0000256" key="10">
    <source>
        <dbReference type="SAM" id="MobiDB-lite"/>
    </source>
</evidence>
<keyword evidence="8 9" id="KW-0472">Membrane</keyword>
<evidence type="ECO:0000256" key="2">
    <source>
        <dbReference type="ARBA" id="ARBA00022448"/>
    </source>
</evidence>
<dbReference type="PANTHER" id="PTHR30081">
    <property type="entry name" value="PROTEIN-EXPORT MEMBRANE PROTEIN SEC"/>
    <property type="match status" value="1"/>
</dbReference>
<evidence type="ECO:0000256" key="3">
    <source>
        <dbReference type="ARBA" id="ARBA00022475"/>
    </source>
</evidence>
<comment type="subcellular location">
    <subcellularLocation>
        <location evidence="1 9">Cell membrane</location>
        <topology evidence="1 9">Multi-pass membrane protein</topology>
    </subcellularLocation>
</comment>
<keyword evidence="15" id="KW-1185">Reference proteome</keyword>
<protein>
    <recommendedName>
        <fullName evidence="9">Protein translocase subunit SecD</fullName>
    </recommendedName>
</protein>
<feature type="domain" description="SecDF P1 head subdomain" evidence="13">
    <location>
        <begin position="340"/>
        <end position="444"/>
    </location>
</feature>
<comment type="caution">
    <text evidence="9">Lacks conserved residue(s) required for the propagation of feature annotation.</text>
</comment>
<dbReference type="STRING" id="446470.Snas_3824"/>
<comment type="subunit">
    <text evidence="9">Forms a complex with SecF. Part of the essential Sec protein translocation apparatus which comprises SecA, SecYEG and auxiliary proteins SecDF. Other proteins may also be involved.</text>
</comment>
<feature type="domain" description="Protein export membrane protein SecD/SecF C-terminal" evidence="11">
    <location>
        <begin position="445"/>
        <end position="621"/>
    </location>
</feature>
<feature type="transmembrane region" description="Helical" evidence="9">
    <location>
        <begin position="569"/>
        <end position="588"/>
    </location>
</feature>
<keyword evidence="3 9" id="KW-1003">Cell membrane</keyword>
<evidence type="ECO:0000256" key="7">
    <source>
        <dbReference type="ARBA" id="ARBA00023010"/>
    </source>
</evidence>
<dbReference type="GO" id="GO:0005886">
    <property type="term" value="C:plasma membrane"/>
    <property type="evidence" value="ECO:0007669"/>
    <property type="project" value="UniProtKB-SubCell"/>
</dbReference>
<dbReference type="Pfam" id="PF02355">
    <property type="entry name" value="SecD_SecF_C"/>
    <property type="match status" value="1"/>
</dbReference>
<dbReference type="Gene3D" id="3.30.70.3220">
    <property type="match status" value="1"/>
</dbReference>
<evidence type="ECO:0000313" key="15">
    <source>
        <dbReference type="Proteomes" id="UP000000844"/>
    </source>
</evidence>
<feature type="compositionally biased region" description="Basic and acidic residues" evidence="10">
    <location>
        <begin position="181"/>
        <end position="224"/>
    </location>
</feature>
<dbReference type="HAMAP" id="MF_01463_B">
    <property type="entry name" value="SecD_B"/>
    <property type="match status" value="1"/>
</dbReference>
<dbReference type="NCBIfam" id="TIGR00916">
    <property type="entry name" value="2A0604s01"/>
    <property type="match status" value="1"/>
</dbReference>
<gene>
    <name evidence="9" type="primary">secD</name>
    <name evidence="14" type="ordered locus">Snas_3824</name>
</gene>
<evidence type="ECO:0000259" key="11">
    <source>
        <dbReference type="Pfam" id="PF02355"/>
    </source>
</evidence>
<dbReference type="InterPro" id="IPR022813">
    <property type="entry name" value="SecD/SecF_arch_bac"/>
</dbReference>
<feature type="transmembrane region" description="Helical" evidence="9">
    <location>
        <begin position="490"/>
        <end position="512"/>
    </location>
</feature>
<dbReference type="GO" id="GO:0043952">
    <property type="term" value="P:protein transport by the Sec complex"/>
    <property type="evidence" value="ECO:0007669"/>
    <property type="project" value="UniProtKB-UniRule"/>
</dbReference>
<accession>D3PYP7</accession>
<evidence type="ECO:0000256" key="5">
    <source>
        <dbReference type="ARBA" id="ARBA00022927"/>
    </source>
</evidence>
<dbReference type="PANTHER" id="PTHR30081:SF1">
    <property type="entry name" value="PROTEIN TRANSLOCASE SUBUNIT SECD"/>
    <property type="match status" value="1"/>
</dbReference>
<feature type="transmembrane region" description="Helical" evidence="9">
    <location>
        <begin position="463"/>
        <end position="483"/>
    </location>
</feature>
<dbReference type="InterPro" id="IPR055344">
    <property type="entry name" value="SecD_SecF_C_bact"/>
</dbReference>
<dbReference type="OrthoDB" id="5240379at2"/>
<keyword evidence="2 9" id="KW-0813">Transport</keyword>
<feature type="compositionally biased region" description="Basic and acidic residues" evidence="10">
    <location>
        <begin position="152"/>
        <end position="174"/>
    </location>
</feature>